<accession>A0A4Y6USQ0</accession>
<feature type="compositionally biased region" description="Polar residues" evidence="1">
    <location>
        <begin position="126"/>
        <end position="136"/>
    </location>
</feature>
<evidence type="ECO:0000256" key="1">
    <source>
        <dbReference type="SAM" id="MobiDB-lite"/>
    </source>
</evidence>
<keyword evidence="3" id="KW-1185">Reference proteome</keyword>
<organism evidence="2 3">
    <name type="scientific">Saccharibacillus brassicae</name>
    <dbReference type="NCBI Taxonomy" id="2583377"/>
    <lineage>
        <taxon>Bacteria</taxon>
        <taxon>Bacillati</taxon>
        <taxon>Bacillota</taxon>
        <taxon>Bacilli</taxon>
        <taxon>Bacillales</taxon>
        <taxon>Paenibacillaceae</taxon>
        <taxon>Saccharibacillus</taxon>
    </lineage>
</organism>
<evidence type="ECO:0000313" key="2">
    <source>
        <dbReference type="EMBL" id="QDH19790.1"/>
    </source>
</evidence>
<dbReference type="EMBL" id="CP041217">
    <property type="protein sequence ID" value="QDH19790.1"/>
    <property type="molecule type" value="Genomic_DNA"/>
</dbReference>
<sequence>MEEPQINQPEITFTEEQQAHIDALFDTKKNEWAEEFLNPVVAERDELKTKIIPEPSEQEKGLAEREAALTQKEIKLAFHENGIADFTNLVKVDSVEAVEETIQAITNILNARKVDASYQPQDHKSQTPYESASSKSDVLGMIGSKLQQAFNRN</sequence>
<gene>
    <name evidence="2" type="ORF">FFV09_02255</name>
</gene>
<dbReference type="RefSeq" id="WP_141446177.1">
    <property type="nucleotide sequence ID" value="NZ_CP041217.1"/>
</dbReference>
<name>A0A4Y6USQ0_SACBS</name>
<dbReference type="OrthoDB" id="2862045at2"/>
<reference evidence="2 3" key="1">
    <citation type="submission" date="2019-06" db="EMBL/GenBank/DDBJ databases">
        <title>Saccharibacillus brassicae sp. nov., an endophytic bacterium isolated from Chinese cabbage seeds (Brassica pekinensis).</title>
        <authorList>
            <person name="Jiang L."/>
            <person name="Lee J."/>
            <person name="Kim S.W."/>
        </authorList>
    </citation>
    <scope>NUCLEOTIDE SEQUENCE [LARGE SCALE GENOMIC DNA]</scope>
    <source>
        <strain evidence="3">KCTC 43072 / ATSA2</strain>
    </source>
</reference>
<dbReference type="AlphaFoldDB" id="A0A4Y6USQ0"/>
<dbReference type="KEGG" id="saca:FFV09_02255"/>
<evidence type="ECO:0000313" key="3">
    <source>
        <dbReference type="Proteomes" id="UP000316968"/>
    </source>
</evidence>
<evidence type="ECO:0008006" key="4">
    <source>
        <dbReference type="Google" id="ProtNLM"/>
    </source>
</evidence>
<proteinExistence type="predicted"/>
<dbReference type="Proteomes" id="UP000316968">
    <property type="component" value="Chromosome"/>
</dbReference>
<feature type="region of interest" description="Disordered" evidence="1">
    <location>
        <begin position="116"/>
        <end position="136"/>
    </location>
</feature>
<protein>
    <recommendedName>
        <fullName evidence="4">DUF4355 domain-containing protein</fullName>
    </recommendedName>
</protein>